<organism evidence="2 3">
    <name type="scientific">Punica granatum</name>
    <name type="common">Pomegranate</name>
    <dbReference type="NCBI Taxonomy" id="22663"/>
    <lineage>
        <taxon>Eukaryota</taxon>
        <taxon>Viridiplantae</taxon>
        <taxon>Streptophyta</taxon>
        <taxon>Embryophyta</taxon>
        <taxon>Tracheophyta</taxon>
        <taxon>Spermatophyta</taxon>
        <taxon>Magnoliopsida</taxon>
        <taxon>eudicotyledons</taxon>
        <taxon>Gunneridae</taxon>
        <taxon>Pentapetalae</taxon>
        <taxon>rosids</taxon>
        <taxon>malvids</taxon>
        <taxon>Myrtales</taxon>
        <taxon>Lythraceae</taxon>
        <taxon>Punica</taxon>
    </lineage>
</organism>
<feature type="region of interest" description="Disordered" evidence="1">
    <location>
        <begin position="1"/>
        <end position="28"/>
    </location>
</feature>
<evidence type="ECO:0000313" key="3">
    <source>
        <dbReference type="Proteomes" id="UP000233551"/>
    </source>
</evidence>
<proteinExistence type="predicted"/>
<evidence type="ECO:0000256" key="1">
    <source>
        <dbReference type="SAM" id="MobiDB-lite"/>
    </source>
</evidence>
<dbReference type="EMBL" id="PGOL01003220">
    <property type="protein sequence ID" value="PKI42165.1"/>
    <property type="molecule type" value="Genomic_DNA"/>
</dbReference>
<sequence>MASGDSFSSASVARPREGGHSQAPTSDQEDIIFNFVRWSTKEKGAPASSFFSSSLSGESRFFLDNSHVHNSRIRWGLSSLFDSFHSLRLRARQPVTLKPSPTTTRNWKSRHSNHRSSTNRWHSAQIPFNSARSSPEPSPVQFSNSFGPIQQRRPSPLAS</sequence>
<keyword evidence="3" id="KW-1185">Reference proteome</keyword>
<dbReference type="Proteomes" id="UP000233551">
    <property type="component" value="Unassembled WGS sequence"/>
</dbReference>
<gene>
    <name evidence="2" type="ORF">CRG98_037441</name>
</gene>
<dbReference type="AlphaFoldDB" id="A0A2I0IDU8"/>
<feature type="compositionally biased region" description="Polar residues" evidence="1">
    <location>
        <begin position="1"/>
        <end position="11"/>
    </location>
</feature>
<feature type="region of interest" description="Disordered" evidence="1">
    <location>
        <begin position="92"/>
        <end position="159"/>
    </location>
</feature>
<evidence type="ECO:0000313" key="2">
    <source>
        <dbReference type="EMBL" id="PKI42165.1"/>
    </source>
</evidence>
<name>A0A2I0IDU8_PUNGR</name>
<protein>
    <submittedName>
        <fullName evidence="2">Uncharacterized protein</fullName>
    </submittedName>
</protein>
<feature type="compositionally biased region" description="Polar residues" evidence="1">
    <location>
        <begin position="126"/>
        <end position="148"/>
    </location>
</feature>
<comment type="caution">
    <text evidence="2">The sequence shown here is derived from an EMBL/GenBank/DDBJ whole genome shotgun (WGS) entry which is preliminary data.</text>
</comment>
<accession>A0A2I0IDU8</accession>
<reference evidence="2 3" key="1">
    <citation type="submission" date="2017-11" db="EMBL/GenBank/DDBJ databases">
        <title>De-novo sequencing of pomegranate (Punica granatum L.) genome.</title>
        <authorList>
            <person name="Akparov Z."/>
            <person name="Amiraslanov A."/>
            <person name="Hajiyeva S."/>
            <person name="Abbasov M."/>
            <person name="Kaur K."/>
            <person name="Hamwieh A."/>
            <person name="Solovyev V."/>
            <person name="Salamov A."/>
            <person name="Braich B."/>
            <person name="Kosarev P."/>
            <person name="Mahmoud A."/>
            <person name="Hajiyev E."/>
            <person name="Babayeva S."/>
            <person name="Izzatullayeva V."/>
            <person name="Mammadov A."/>
            <person name="Mammadov A."/>
            <person name="Sharifova S."/>
            <person name="Ojaghi J."/>
            <person name="Eynullazada K."/>
            <person name="Bayramov B."/>
            <person name="Abdulazimova A."/>
            <person name="Shahmuradov I."/>
        </authorList>
    </citation>
    <scope>NUCLEOTIDE SEQUENCE [LARGE SCALE GENOMIC DNA]</scope>
    <source>
        <strain evidence="3">cv. AG2017</strain>
        <tissue evidence="2">Leaf</tissue>
    </source>
</reference>